<evidence type="ECO:0000313" key="3">
    <source>
        <dbReference type="WBParaSite" id="nRc.2.0.1.t41047-RA"/>
    </source>
</evidence>
<feature type="transmembrane region" description="Helical" evidence="1">
    <location>
        <begin position="120"/>
        <end position="138"/>
    </location>
</feature>
<dbReference type="AlphaFoldDB" id="A0A915KQ88"/>
<keyword evidence="1" id="KW-0812">Transmembrane</keyword>
<accession>A0A915KQ88</accession>
<dbReference type="Proteomes" id="UP000887565">
    <property type="component" value="Unplaced"/>
</dbReference>
<keyword evidence="1" id="KW-1133">Transmembrane helix</keyword>
<dbReference type="WBParaSite" id="nRc.2.0.1.t41047-RA">
    <property type="protein sequence ID" value="nRc.2.0.1.t41047-RA"/>
    <property type="gene ID" value="nRc.2.0.1.g41047"/>
</dbReference>
<keyword evidence="2" id="KW-1185">Reference proteome</keyword>
<evidence type="ECO:0000313" key="2">
    <source>
        <dbReference type="Proteomes" id="UP000887565"/>
    </source>
</evidence>
<protein>
    <submittedName>
        <fullName evidence="3">Uncharacterized protein</fullName>
    </submittedName>
</protein>
<evidence type="ECO:0000256" key="1">
    <source>
        <dbReference type="SAM" id="Phobius"/>
    </source>
</evidence>
<proteinExistence type="predicted"/>
<name>A0A915KQ88_ROMCU</name>
<reference evidence="3" key="1">
    <citation type="submission" date="2022-11" db="UniProtKB">
        <authorList>
            <consortium name="WormBaseParasite"/>
        </authorList>
    </citation>
    <scope>IDENTIFICATION</scope>
</reference>
<sequence length="202" mass="23107">MVLEAYNNRSHSLNFGTFKRRSTINLILDNKPLISRGKTVHHLALAAETSRKLLLQNPRYSSHSILSYKSQLLEHSKVKSEEDQDGSHSKQTNVGGQSFWDNKVFGYVKQGYEKLRIQKLIPLGVLILYTFLGGYIIYCIEEPIEREFLSKRADYLDGLRENLAEVLWQAKDYGENPEFCVHTLVVMSRAADAPPPIPLNTR</sequence>
<organism evidence="2 3">
    <name type="scientific">Romanomermis culicivorax</name>
    <name type="common">Nematode worm</name>
    <dbReference type="NCBI Taxonomy" id="13658"/>
    <lineage>
        <taxon>Eukaryota</taxon>
        <taxon>Metazoa</taxon>
        <taxon>Ecdysozoa</taxon>
        <taxon>Nematoda</taxon>
        <taxon>Enoplea</taxon>
        <taxon>Dorylaimia</taxon>
        <taxon>Mermithida</taxon>
        <taxon>Mermithoidea</taxon>
        <taxon>Mermithidae</taxon>
        <taxon>Romanomermis</taxon>
    </lineage>
</organism>
<keyword evidence="1" id="KW-0472">Membrane</keyword>